<evidence type="ECO:0000256" key="4">
    <source>
        <dbReference type="ARBA" id="ARBA00022827"/>
    </source>
</evidence>
<dbReference type="Gene3D" id="1.20.140.10">
    <property type="entry name" value="Butyryl-CoA Dehydrogenase, subunit A, domain 3"/>
    <property type="match status" value="1"/>
</dbReference>
<gene>
    <name evidence="10" type="ORF">C7S10_19285</name>
</gene>
<evidence type="ECO:0000256" key="6">
    <source>
        <dbReference type="RuleBase" id="RU362125"/>
    </source>
</evidence>
<dbReference type="EMBL" id="PYXZ01000010">
    <property type="protein sequence ID" value="PUA79511.1"/>
    <property type="molecule type" value="Genomic_DNA"/>
</dbReference>
<dbReference type="PANTHER" id="PTHR43884">
    <property type="entry name" value="ACYL-COA DEHYDROGENASE"/>
    <property type="match status" value="1"/>
</dbReference>
<organism evidence="10 11">
    <name type="scientific">Nocardioides currus</name>
    <dbReference type="NCBI Taxonomy" id="2133958"/>
    <lineage>
        <taxon>Bacteria</taxon>
        <taxon>Bacillati</taxon>
        <taxon>Actinomycetota</taxon>
        <taxon>Actinomycetes</taxon>
        <taxon>Propionibacteriales</taxon>
        <taxon>Nocardioidaceae</taxon>
        <taxon>Nocardioides</taxon>
    </lineage>
</organism>
<evidence type="ECO:0000313" key="11">
    <source>
        <dbReference type="Proteomes" id="UP000244867"/>
    </source>
</evidence>
<feature type="domain" description="Acyl-CoA dehydrogenase/oxidase N-terminal" evidence="9">
    <location>
        <begin position="15"/>
        <end position="125"/>
    </location>
</feature>
<keyword evidence="11" id="KW-1185">Reference proteome</keyword>
<dbReference type="SUPFAM" id="SSF47203">
    <property type="entry name" value="Acyl-CoA dehydrogenase C-terminal domain-like"/>
    <property type="match status" value="1"/>
</dbReference>
<dbReference type="Pfam" id="PF02770">
    <property type="entry name" value="Acyl-CoA_dh_M"/>
    <property type="match status" value="1"/>
</dbReference>
<dbReference type="FunFam" id="2.40.110.10:FF:000002">
    <property type="entry name" value="Acyl-CoA dehydrogenase fadE12"/>
    <property type="match status" value="1"/>
</dbReference>
<evidence type="ECO:0000256" key="1">
    <source>
        <dbReference type="ARBA" id="ARBA00001974"/>
    </source>
</evidence>
<evidence type="ECO:0000256" key="5">
    <source>
        <dbReference type="ARBA" id="ARBA00023002"/>
    </source>
</evidence>
<keyword evidence="4 6" id="KW-0274">FAD</keyword>
<dbReference type="GO" id="GO:0050660">
    <property type="term" value="F:flavin adenine dinucleotide binding"/>
    <property type="evidence" value="ECO:0007669"/>
    <property type="project" value="InterPro"/>
</dbReference>
<dbReference type="InterPro" id="IPR009100">
    <property type="entry name" value="AcylCoA_DH/oxidase_NM_dom_sf"/>
</dbReference>
<dbReference type="AlphaFoldDB" id="A0A2R7YSY6"/>
<evidence type="ECO:0000256" key="2">
    <source>
        <dbReference type="ARBA" id="ARBA00009347"/>
    </source>
</evidence>
<dbReference type="Proteomes" id="UP000244867">
    <property type="component" value="Unassembled WGS sequence"/>
</dbReference>
<dbReference type="Pfam" id="PF00441">
    <property type="entry name" value="Acyl-CoA_dh_1"/>
    <property type="match status" value="1"/>
</dbReference>
<proteinExistence type="inferred from homology"/>
<dbReference type="Gene3D" id="2.40.110.10">
    <property type="entry name" value="Butyryl-CoA Dehydrogenase, subunit A, domain 2"/>
    <property type="match status" value="1"/>
</dbReference>
<dbReference type="PANTHER" id="PTHR43884:SF12">
    <property type="entry name" value="ISOVALERYL-COA DEHYDROGENASE, MITOCHONDRIAL-RELATED"/>
    <property type="match status" value="1"/>
</dbReference>
<comment type="cofactor">
    <cofactor evidence="1 6">
        <name>FAD</name>
        <dbReference type="ChEBI" id="CHEBI:57692"/>
    </cofactor>
</comment>
<dbReference type="InterPro" id="IPR009075">
    <property type="entry name" value="AcylCo_DH/oxidase_C"/>
</dbReference>
<evidence type="ECO:0000256" key="3">
    <source>
        <dbReference type="ARBA" id="ARBA00022630"/>
    </source>
</evidence>
<evidence type="ECO:0000259" key="7">
    <source>
        <dbReference type="Pfam" id="PF00441"/>
    </source>
</evidence>
<dbReference type="RefSeq" id="WP_108346081.1">
    <property type="nucleotide sequence ID" value="NZ_PYXZ01000010.1"/>
</dbReference>
<dbReference type="Gene3D" id="1.10.540.10">
    <property type="entry name" value="Acyl-CoA dehydrogenase/oxidase, N-terminal domain"/>
    <property type="match status" value="1"/>
</dbReference>
<keyword evidence="3 6" id="KW-0285">Flavoprotein</keyword>
<dbReference type="InterPro" id="IPR013786">
    <property type="entry name" value="AcylCoA_DH/ox_N"/>
</dbReference>
<keyword evidence="5 6" id="KW-0560">Oxidoreductase</keyword>
<dbReference type="SUPFAM" id="SSF56645">
    <property type="entry name" value="Acyl-CoA dehydrogenase NM domain-like"/>
    <property type="match status" value="1"/>
</dbReference>
<dbReference type="InterPro" id="IPR046373">
    <property type="entry name" value="Acyl-CoA_Oxase/DH_mid-dom_sf"/>
</dbReference>
<dbReference type="InterPro" id="IPR037069">
    <property type="entry name" value="AcylCoA_DH/ox_N_sf"/>
</dbReference>
<accession>A0A2R7YSY6</accession>
<name>A0A2R7YSY6_9ACTN</name>
<feature type="domain" description="Acyl-CoA oxidase/dehydrogenase middle" evidence="8">
    <location>
        <begin position="129"/>
        <end position="225"/>
    </location>
</feature>
<dbReference type="InterPro" id="IPR036250">
    <property type="entry name" value="AcylCo_DH-like_C"/>
</dbReference>
<feature type="domain" description="Acyl-CoA dehydrogenase/oxidase C-terminal" evidence="7">
    <location>
        <begin position="239"/>
        <end position="387"/>
    </location>
</feature>
<dbReference type="GO" id="GO:0003995">
    <property type="term" value="F:acyl-CoA dehydrogenase activity"/>
    <property type="evidence" value="ECO:0007669"/>
    <property type="project" value="TreeGrafter"/>
</dbReference>
<evidence type="ECO:0000259" key="8">
    <source>
        <dbReference type="Pfam" id="PF02770"/>
    </source>
</evidence>
<reference evidence="10 11" key="1">
    <citation type="submission" date="2018-03" db="EMBL/GenBank/DDBJ databases">
        <authorList>
            <person name="Keele B.F."/>
        </authorList>
    </citation>
    <scope>NUCLEOTIDE SEQUENCE [LARGE SCALE GENOMIC DNA]</scope>
    <source>
        <strain evidence="10 11">IB-3</strain>
    </source>
</reference>
<dbReference type="InterPro" id="IPR006091">
    <property type="entry name" value="Acyl-CoA_Oxase/DH_mid-dom"/>
</dbReference>
<dbReference type="FunFam" id="1.20.140.10:FF:000001">
    <property type="entry name" value="Acyl-CoA dehydrogenase"/>
    <property type="match status" value="1"/>
</dbReference>
<comment type="similarity">
    <text evidence="2 6">Belongs to the acyl-CoA dehydrogenase family.</text>
</comment>
<sequence>MSELFPDYTPVWESSDHVLLRDHARTFLRREATPNQERWADQHMVDREFWNAAGAAGLLCLDVPEEYGGGGGNYGHEAVVVEEIALAQDTCWAFQVHSTIVSAYIAAYGTEDQKRRWLPDLASGEKVIAIAMTEPDTGSDLQAVRTTAVREGDHYRINGSKTFITNGTHADLVIIVAKTAPAERAKGISLFVADVSDDTPGFARGRVLKKIGQNGTDTRELFFDDLRVPAENLLGGAEGQGFFQLMNQLPRERLIIGVSGIAMAEAAVLETIKYAKLRHAFGQPIIDFQNSRFELAECKAEVLAAKTFMDHCVQRAIDGNLDTETASMAKLYGSERQCEIIDRCLQLFGGFGYMLEAPIARMYSAARVQKIYGGANEIMKLVVGRGL</sequence>
<protein>
    <submittedName>
        <fullName evidence="10">Acyl-CoA dehydrogenase</fullName>
    </submittedName>
</protein>
<dbReference type="OrthoDB" id="142556at2"/>
<comment type="caution">
    <text evidence="10">The sequence shown here is derived from an EMBL/GenBank/DDBJ whole genome shotgun (WGS) entry which is preliminary data.</text>
</comment>
<evidence type="ECO:0000313" key="10">
    <source>
        <dbReference type="EMBL" id="PUA79511.1"/>
    </source>
</evidence>
<dbReference type="Pfam" id="PF02771">
    <property type="entry name" value="Acyl-CoA_dh_N"/>
    <property type="match status" value="1"/>
</dbReference>
<evidence type="ECO:0000259" key="9">
    <source>
        <dbReference type="Pfam" id="PF02771"/>
    </source>
</evidence>